<sequence>MYLFKSPMVSLNRHSFYRCSCLVIATSPHPPRRLIISAAIALIVFPRPGRHRLEGTYQPAPLQFLSPQTLQGLQAHRHWADCCNLHRARPAQSMPLLSTEKALSPTPALRPGRLQPDKDAAGTTSCPCMWTISSPNSPPRCPSRSSNPRSLSARCWWTRRQRRPKEQVVWSQQVRDCESWIIFESGQSRSRCIGGGSGKDRTRGPDQRNGRKRKGVVFFRCADSPAGGGGPKGRTVHSQVQGGDATPEGGRPPSVGWYPFLCSPLQEALTRTCFFTSIAQLHCGKPHRHCAFPLSAALGSSPRRPEARSLLSPEPSSDWSFVAVLADEGGEQHRRQGGEKNPRWNGTALDGRGGTPTVGEERALRN</sequence>
<protein>
    <submittedName>
        <fullName evidence="2">Uncharacterized protein</fullName>
    </submittedName>
</protein>
<evidence type="ECO:0000313" key="2">
    <source>
        <dbReference type="EMBL" id="MQL73748.1"/>
    </source>
</evidence>
<feature type="compositionally biased region" description="Basic and acidic residues" evidence="1">
    <location>
        <begin position="198"/>
        <end position="209"/>
    </location>
</feature>
<feature type="compositionally biased region" description="Basic and acidic residues" evidence="1">
    <location>
        <begin position="330"/>
        <end position="342"/>
    </location>
</feature>
<feature type="region of interest" description="Disordered" evidence="1">
    <location>
        <begin position="326"/>
        <end position="366"/>
    </location>
</feature>
<feature type="region of interest" description="Disordered" evidence="1">
    <location>
        <begin position="191"/>
        <end position="251"/>
    </location>
</feature>
<gene>
    <name evidence="2" type="ORF">Taro_006100</name>
</gene>
<organism evidence="2 3">
    <name type="scientific">Colocasia esculenta</name>
    <name type="common">Wild taro</name>
    <name type="synonym">Arum esculentum</name>
    <dbReference type="NCBI Taxonomy" id="4460"/>
    <lineage>
        <taxon>Eukaryota</taxon>
        <taxon>Viridiplantae</taxon>
        <taxon>Streptophyta</taxon>
        <taxon>Embryophyta</taxon>
        <taxon>Tracheophyta</taxon>
        <taxon>Spermatophyta</taxon>
        <taxon>Magnoliopsida</taxon>
        <taxon>Liliopsida</taxon>
        <taxon>Araceae</taxon>
        <taxon>Aroideae</taxon>
        <taxon>Colocasieae</taxon>
        <taxon>Colocasia</taxon>
    </lineage>
</organism>
<comment type="caution">
    <text evidence="2">The sequence shown here is derived from an EMBL/GenBank/DDBJ whole genome shotgun (WGS) entry which is preliminary data.</text>
</comment>
<evidence type="ECO:0000313" key="3">
    <source>
        <dbReference type="Proteomes" id="UP000652761"/>
    </source>
</evidence>
<dbReference type="Proteomes" id="UP000652761">
    <property type="component" value="Unassembled WGS sequence"/>
</dbReference>
<keyword evidence="3" id="KW-1185">Reference proteome</keyword>
<dbReference type="AlphaFoldDB" id="A0A843TQ41"/>
<proteinExistence type="predicted"/>
<dbReference type="EMBL" id="NMUH01000179">
    <property type="protein sequence ID" value="MQL73748.1"/>
    <property type="molecule type" value="Genomic_DNA"/>
</dbReference>
<reference evidence="2" key="1">
    <citation type="submission" date="2017-07" db="EMBL/GenBank/DDBJ databases">
        <title>Taro Niue Genome Assembly and Annotation.</title>
        <authorList>
            <person name="Atibalentja N."/>
            <person name="Keating K."/>
            <person name="Fields C.J."/>
        </authorList>
    </citation>
    <scope>NUCLEOTIDE SEQUENCE</scope>
    <source>
        <strain evidence="2">Niue_2</strain>
        <tissue evidence="2">Leaf</tissue>
    </source>
</reference>
<name>A0A843TQ41_COLES</name>
<evidence type="ECO:0000256" key="1">
    <source>
        <dbReference type="SAM" id="MobiDB-lite"/>
    </source>
</evidence>
<accession>A0A843TQ41</accession>